<keyword evidence="2 4" id="KW-0788">Thiol protease</keyword>
<dbReference type="SUPFAM" id="SSF54001">
    <property type="entry name" value="Cysteine proteinases"/>
    <property type="match status" value="1"/>
</dbReference>
<dbReference type="Pfam" id="PF00648">
    <property type="entry name" value="Peptidase_C2"/>
    <property type="match status" value="1"/>
</dbReference>
<dbReference type="EMBL" id="JAACNH010000003">
    <property type="protein sequence ID" value="KAG8448877.1"/>
    <property type="molecule type" value="Genomic_DNA"/>
</dbReference>
<feature type="active site" evidence="3 4">
    <location>
        <position position="269"/>
    </location>
</feature>
<dbReference type="SMART" id="SM00230">
    <property type="entry name" value="CysPc"/>
    <property type="match status" value="1"/>
</dbReference>
<dbReference type="Gene3D" id="1.10.238.10">
    <property type="entry name" value="EF-hand"/>
    <property type="match status" value="1"/>
</dbReference>
<dbReference type="SMART" id="SM00720">
    <property type="entry name" value="calpain_III"/>
    <property type="match status" value="1"/>
</dbReference>
<comment type="caution">
    <text evidence="6">The sequence shown here is derived from an EMBL/GenBank/DDBJ whole genome shotgun (WGS) entry which is preliminary data.</text>
</comment>
<dbReference type="PROSITE" id="PS50203">
    <property type="entry name" value="CALPAIN_CAT"/>
    <property type="match status" value="1"/>
</dbReference>
<dbReference type="GO" id="GO:0006508">
    <property type="term" value="P:proteolysis"/>
    <property type="evidence" value="ECO:0007669"/>
    <property type="project" value="UniProtKB-KW"/>
</dbReference>
<dbReference type="Pfam" id="PF01067">
    <property type="entry name" value="Calpain_III"/>
    <property type="match status" value="1"/>
</dbReference>
<evidence type="ECO:0000256" key="2">
    <source>
        <dbReference type="ARBA" id="ARBA00022807"/>
    </source>
</evidence>
<dbReference type="InterPro" id="IPR022684">
    <property type="entry name" value="Calpain_cysteine_protease"/>
</dbReference>
<feature type="active site" evidence="3 4">
    <location>
        <position position="80"/>
    </location>
</feature>
<evidence type="ECO:0000256" key="3">
    <source>
        <dbReference type="PIRSR" id="PIRSR622684-1"/>
    </source>
</evidence>
<dbReference type="InterPro" id="IPR022683">
    <property type="entry name" value="Calpain_III"/>
</dbReference>
<gene>
    <name evidence="6" type="ORF">GDO86_015810</name>
</gene>
<accession>A0A8T2K0D6</accession>
<keyword evidence="7" id="KW-1185">Reference proteome</keyword>
<dbReference type="FunFam" id="3.90.70.10:FF:000114">
    <property type="entry name" value="Calpain a"/>
    <property type="match status" value="1"/>
</dbReference>
<dbReference type="GO" id="GO:0005737">
    <property type="term" value="C:cytoplasm"/>
    <property type="evidence" value="ECO:0007669"/>
    <property type="project" value="TreeGrafter"/>
</dbReference>
<keyword evidence="4" id="KW-0645">Protease</keyword>
<sequence>MEPPPAKKVKSSQAEQSLFIAKDTTSGPDTLFYDNDFPWDEELKVGGVEWRRPKEICSEPKFIVDGATRMDVCQGKLSNCWFLSAVACLSLYPQLLKMIVPPAQEFLNSYTGKFIFQFWQYGEWIQVEIDDLLPTIRSNEGTAHGASTYDLLFMHSKERNEFWSSLLEKAYAKLKGGYSALQLGFAGEALVDMTGGVVQTCDTNLPPANLSEYLNHLLLRGALICCGNTQGELETANSMGILSHHMYSITGAKQVQTFQGSVSLLRVRNPWGHTEWTGPWRDSGPEWLCVIDTEDIEFESLEDGEFWMEVGDFQKNFQVLEICHLGPESLSRVRSAARPWEYVVYEGCWVKGISAGGSIDCKENFWMNPQYSLSLISEDNDPSQECSFIVSVMQKYKRRKGNNTFVVCHIFQGSKDHVYLTQEIFQCSQPLLTAGSSDKHREVVLCSSLPPGRYVIIPSLQRVTDEGEFLIRILTEKGSCVSRMDSIAPCSESVPLSVSLSEVQCHSRFLEFSTPDGRLTDEGLHNLLTSLMADFAPFLPCFTLESSRCLLASMDTRIEGSLCWEQFTKLWKNIISGTIIFSNIQREQTEQLDKEQIGPALQSAGLTGDEFIVRLTQLKYGDKDGCLNYPAFICCLLKLKAVTGKLHA</sequence>
<feature type="domain" description="Calpain catalytic" evidence="5">
    <location>
        <begin position="18"/>
        <end position="326"/>
    </location>
</feature>
<dbReference type="InterPro" id="IPR022682">
    <property type="entry name" value="Calpain_domain_III"/>
</dbReference>
<dbReference type="AlphaFoldDB" id="A0A8T2K0D6"/>
<dbReference type="Gene3D" id="3.90.70.10">
    <property type="entry name" value="Cysteine proteinases"/>
    <property type="match status" value="1"/>
</dbReference>
<keyword evidence="4" id="KW-0378">Hydrolase</keyword>
<evidence type="ECO:0000259" key="5">
    <source>
        <dbReference type="PROSITE" id="PS50203"/>
    </source>
</evidence>
<evidence type="ECO:0000256" key="1">
    <source>
        <dbReference type="ARBA" id="ARBA00007623"/>
    </source>
</evidence>
<dbReference type="GO" id="GO:0004198">
    <property type="term" value="F:calcium-dependent cysteine-type endopeptidase activity"/>
    <property type="evidence" value="ECO:0007669"/>
    <property type="project" value="InterPro"/>
</dbReference>
<organism evidence="6 7">
    <name type="scientific">Hymenochirus boettgeri</name>
    <name type="common">Congo dwarf clawed frog</name>
    <dbReference type="NCBI Taxonomy" id="247094"/>
    <lineage>
        <taxon>Eukaryota</taxon>
        <taxon>Metazoa</taxon>
        <taxon>Chordata</taxon>
        <taxon>Craniata</taxon>
        <taxon>Vertebrata</taxon>
        <taxon>Euteleostomi</taxon>
        <taxon>Amphibia</taxon>
        <taxon>Batrachia</taxon>
        <taxon>Anura</taxon>
        <taxon>Pipoidea</taxon>
        <taxon>Pipidae</taxon>
        <taxon>Pipinae</taxon>
        <taxon>Hymenochirus</taxon>
    </lineage>
</organism>
<comment type="similarity">
    <text evidence="1">Belongs to the peptidase C2 family.</text>
</comment>
<dbReference type="PANTHER" id="PTHR10183:SF434">
    <property type="entry name" value="CALPAIN-3"/>
    <property type="match status" value="1"/>
</dbReference>
<dbReference type="Gene3D" id="2.60.120.380">
    <property type="match status" value="1"/>
</dbReference>
<dbReference type="Proteomes" id="UP000812440">
    <property type="component" value="Chromosome 8_10"/>
</dbReference>
<proteinExistence type="inferred from homology"/>
<dbReference type="SUPFAM" id="SSF47473">
    <property type="entry name" value="EF-hand"/>
    <property type="match status" value="1"/>
</dbReference>
<dbReference type="SUPFAM" id="SSF49758">
    <property type="entry name" value="Calpain large subunit, middle domain (domain III)"/>
    <property type="match status" value="1"/>
</dbReference>
<dbReference type="InterPro" id="IPR038765">
    <property type="entry name" value="Papain-like_cys_pep_sf"/>
</dbReference>
<dbReference type="InterPro" id="IPR001300">
    <property type="entry name" value="Peptidase_C2_calpain_cat"/>
</dbReference>
<dbReference type="InterPro" id="IPR011992">
    <property type="entry name" value="EF-hand-dom_pair"/>
</dbReference>
<reference evidence="6" key="1">
    <citation type="thesis" date="2020" institute="ProQuest LLC" country="789 East Eisenhower Parkway, Ann Arbor, MI, USA">
        <title>Comparative Genomics and Chromosome Evolution.</title>
        <authorList>
            <person name="Mudd A.B."/>
        </authorList>
    </citation>
    <scope>NUCLEOTIDE SEQUENCE</scope>
    <source>
        <strain evidence="6">Female2</strain>
        <tissue evidence="6">Blood</tissue>
    </source>
</reference>
<dbReference type="CDD" id="cd00044">
    <property type="entry name" value="CysPc"/>
    <property type="match status" value="1"/>
</dbReference>
<dbReference type="PRINTS" id="PR00704">
    <property type="entry name" value="CALPAIN"/>
</dbReference>
<dbReference type="FunFam" id="2.60.120.380:FF:000011">
    <property type="entry name" value="Calpain 12"/>
    <property type="match status" value="1"/>
</dbReference>
<dbReference type="InterPro" id="IPR036213">
    <property type="entry name" value="Calpain_III_sf"/>
</dbReference>
<evidence type="ECO:0000313" key="7">
    <source>
        <dbReference type="Proteomes" id="UP000812440"/>
    </source>
</evidence>
<name>A0A8T2K0D6_9PIPI</name>
<evidence type="ECO:0000256" key="4">
    <source>
        <dbReference type="PROSITE-ProRule" id="PRU00239"/>
    </source>
</evidence>
<feature type="active site" evidence="3 4">
    <location>
        <position position="245"/>
    </location>
</feature>
<dbReference type="OrthoDB" id="424753at2759"/>
<evidence type="ECO:0000313" key="6">
    <source>
        <dbReference type="EMBL" id="KAG8448877.1"/>
    </source>
</evidence>
<dbReference type="PANTHER" id="PTHR10183">
    <property type="entry name" value="CALPAIN"/>
    <property type="match status" value="1"/>
</dbReference>
<protein>
    <recommendedName>
        <fullName evidence="5">Calpain catalytic domain-containing protein</fullName>
    </recommendedName>
</protein>